<feature type="region of interest" description="Disordered" evidence="2">
    <location>
        <begin position="327"/>
        <end position="348"/>
    </location>
</feature>
<keyword evidence="4" id="KW-1185">Reference proteome</keyword>
<protein>
    <submittedName>
        <fullName evidence="3">Uncharacterized protein</fullName>
    </submittedName>
</protein>
<organism evidence="3 4">
    <name type="scientific">Prorocentrum cordatum</name>
    <dbReference type="NCBI Taxonomy" id="2364126"/>
    <lineage>
        <taxon>Eukaryota</taxon>
        <taxon>Sar</taxon>
        <taxon>Alveolata</taxon>
        <taxon>Dinophyceae</taxon>
        <taxon>Prorocentrales</taxon>
        <taxon>Prorocentraceae</taxon>
        <taxon>Prorocentrum</taxon>
    </lineage>
</organism>
<evidence type="ECO:0000313" key="4">
    <source>
        <dbReference type="Proteomes" id="UP001189429"/>
    </source>
</evidence>
<sequence>MAVYHHRFPPLPGENATESDRKTYISRRRAEMKVLAATIRMKEEAGDASEDERDWYAVLLTAIHLCRPWHQQRERQRAALQRSQAKLEAQEQEIRNKESELDALRVKRDQSDQWVSRHQQALMEIEAMEPVDAEPLGEPGIMETDDASEEPGGAPAAAAAPPSVRAPQTQPAPAQPGLQPGQVVDLALVQSQLASISQNLVMFQQRIDSNVNSLGSQFNILNAKHEALLAATRTPPSGVVPPPQWLDSGTKQAERQLSVASQDMSPKLHLLDALSVSAAMYSAGTWYEMTKAETLRVQTQYIRAWSHSITDTQTGKVIEIVLPRRGLAEGQDREDPWDGDADAQGVSSDEELDDLAAFPAEPSAALALEAALSLQVEATLRTFDALPHQPDRSLAHQAHQAHEEQAQQAQQAQLAQQAQQALDAQQARLALQQAQQARRAQDARSAQQRAQLAQLAQQEQEQDPEQAQLLAQRPQGQALQRDAPARPPQQAEVSLHARRKRQQEAEQARELQERMLREDRGPAPGGGGGDAGAAAAGERAGRAADAGRAARQGAAGAVAAGAADAAAAGAAGTAAPREVVPRAVPRGPAVPAEQLQPQCWRRRQPRQLAREPEFPGGPAALWPRRRGHVVREPEGQEPGLEAAEPGPLAGPRGPGGAGRRVAPRRVPVGAAAAAPQ</sequence>
<accession>A0ABN9TR67</accession>
<feature type="compositionally biased region" description="Basic and acidic residues" evidence="2">
    <location>
        <begin position="502"/>
        <end position="521"/>
    </location>
</feature>
<name>A0ABN9TR67_9DINO</name>
<gene>
    <name evidence="3" type="ORF">PCOR1329_LOCUS41501</name>
</gene>
<feature type="region of interest" description="Disordered" evidence="2">
    <location>
        <begin position="392"/>
        <end position="411"/>
    </location>
</feature>
<feature type="region of interest" description="Disordered" evidence="2">
    <location>
        <begin position="1"/>
        <end position="20"/>
    </location>
</feature>
<feature type="compositionally biased region" description="Low complexity" evidence="2">
    <location>
        <begin position="636"/>
        <end position="651"/>
    </location>
</feature>
<comment type="caution">
    <text evidence="3">The sequence shown here is derived from an EMBL/GenBank/DDBJ whole genome shotgun (WGS) entry which is preliminary data.</text>
</comment>
<dbReference type="Proteomes" id="UP001189429">
    <property type="component" value="Unassembled WGS sequence"/>
</dbReference>
<feature type="region of interest" description="Disordered" evidence="2">
    <location>
        <begin position="130"/>
        <end position="178"/>
    </location>
</feature>
<feature type="non-terminal residue" evidence="3">
    <location>
        <position position="676"/>
    </location>
</feature>
<feature type="region of interest" description="Disordered" evidence="2">
    <location>
        <begin position="440"/>
        <end position="676"/>
    </location>
</feature>
<feature type="compositionally biased region" description="Basic and acidic residues" evidence="2">
    <location>
        <begin position="327"/>
        <end position="336"/>
    </location>
</feature>
<feature type="compositionally biased region" description="Low complexity" evidence="2">
    <location>
        <begin position="440"/>
        <end position="472"/>
    </location>
</feature>
<feature type="compositionally biased region" description="Low complexity" evidence="2">
    <location>
        <begin position="150"/>
        <end position="178"/>
    </location>
</feature>
<reference evidence="3" key="1">
    <citation type="submission" date="2023-10" db="EMBL/GenBank/DDBJ databases">
        <authorList>
            <person name="Chen Y."/>
            <person name="Shah S."/>
            <person name="Dougan E. K."/>
            <person name="Thang M."/>
            <person name="Chan C."/>
        </authorList>
    </citation>
    <scope>NUCLEOTIDE SEQUENCE [LARGE SCALE GENOMIC DNA]</scope>
</reference>
<evidence type="ECO:0000256" key="1">
    <source>
        <dbReference type="SAM" id="Coils"/>
    </source>
</evidence>
<dbReference type="EMBL" id="CAUYUJ010014992">
    <property type="protein sequence ID" value="CAK0848604.1"/>
    <property type="molecule type" value="Genomic_DNA"/>
</dbReference>
<feature type="coiled-coil region" evidence="1">
    <location>
        <begin position="70"/>
        <end position="107"/>
    </location>
</feature>
<feature type="compositionally biased region" description="Low complexity" evidence="2">
    <location>
        <begin position="664"/>
        <end position="676"/>
    </location>
</feature>
<feature type="compositionally biased region" description="Low complexity" evidence="2">
    <location>
        <begin position="532"/>
        <end position="599"/>
    </location>
</feature>
<evidence type="ECO:0000313" key="3">
    <source>
        <dbReference type="EMBL" id="CAK0848604.1"/>
    </source>
</evidence>
<feature type="compositionally biased region" description="Basic and acidic residues" evidence="2">
    <location>
        <begin position="392"/>
        <end position="405"/>
    </location>
</feature>
<proteinExistence type="predicted"/>
<keyword evidence="1" id="KW-0175">Coiled coil</keyword>
<evidence type="ECO:0000256" key="2">
    <source>
        <dbReference type="SAM" id="MobiDB-lite"/>
    </source>
</evidence>